<evidence type="ECO:0000256" key="2">
    <source>
        <dbReference type="SAM" id="SignalP"/>
    </source>
</evidence>
<name>A0ABQ3IU52_9GAMM</name>
<dbReference type="InterPro" id="IPR011765">
    <property type="entry name" value="Pept_M16_N"/>
</dbReference>
<evidence type="ECO:0000259" key="3">
    <source>
        <dbReference type="Pfam" id="PF00675"/>
    </source>
</evidence>
<sequence length="961" mass="107081">MKASKLIAYTALCTSALLISCTDTSIKNTTQTEKTQSDKQATPHSSADLNIEYEKFTLENGLQVIFHIDRSDPVVAVALTAHVGSARELPGRTGFAHLFEHLLFLESENLGKGGLDKMSARIGGSGANGSTSRDRTNYFQTVPKNALEKMIWAEADKLGYFINTVTEPVLAKEKQVVKNEKRQSNDNRPYGHTQYVIDKNLYPEGHPYSWQVIGSLEDLQNATLQDVKDFFNRWYVPNNVTLVVSGDFDKNQATQWIHKYFDEIPKGESIKRNKQQAANLKESKRLYFEDNYAKSAQLTVTWPTVPLYHPDSYPLEVLRELLSDGKSAVMNKILVDQLKLTSSVRMGAYDSELAGQTSIRVTAFEGIDLNSVYTAINQAFALFEQEKFSEDDLERIKAEQETQFYQGLSSALGKGFQLAQYNIYTGEPGFINQDVNNILSVSSDDVWRVYNKYIKNQPFVATSFVPKDNAQLALTNSIQADVVEEKIVIGAEDKFDASQQASYEKTPSSFDRSIEPPYDDSPLVINPPKVWQNKLTNGLTLYGIENSEVPLVSFNIEIAGGMLFDKPNKIGVARLTAELMNRGTKNKSRAELENAIKKLGAQINVSGSKDSISINGTTLAKNYSQTITLVKEILLEPRWDQVEFDLAKEATINAIKQMAANPNSIAALEFQKLLYGQDHLLANSHFGTEKSINEINIADLKTYYQNALSPNLTKFHVVGDITQQAVNDSIKSLASNWPNKSLELPQLTTPSMPQKAQVYFYDVPNAKQSMITIGNPALKATDTDFYPAQVMNYRLGGGSFASQLTQELRESKGYTYGIRSSFSGSKLDGSFMINSGVRANITLEAVALVRDIMKNYELGFNEQDLAVTKGYFLKSNARRFETLGAKLEVLKNMSEYGLPADYVQQRATAIETLTLADIKALANKYIQPDKMIYLVVGDAKTQLNRLKDLGLGVPVLLNPKK</sequence>
<dbReference type="Pfam" id="PF00675">
    <property type="entry name" value="Peptidase_M16"/>
    <property type="match status" value="2"/>
</dbReference>
<feature type="chain" id="PRO_5046651156" evidence="2">
    <location>
        <begin position="19"/>
        <end position="961"/>
    </location>
</feature>
<dbReference type="PANTHER" id="PTHR11851">
    <property type="entry name" value="METALLOPROTEASE"/>
    <property type="match status" value="1"/>
</dbReference>
<feature type="domain" description="Peptidase M16 N-terminal" evidence="3">
    <location>
        <begin position="548"/>
        <end position="666"/>
    </location>
</feature>
<dbReference type="InterPro" id="IPR007863">
    <property type="entry name" value="Peptidase_M16_C"/>
</dbReference>
<feature type="domain" description="Peptidase M16 C-terminal" evidence="4">
    <location>
        <begin position="695"/>
        <end position="867"/>
    </location>
</feature>
<dbReference type="InterPro" id="IPR011249">
    <property type="entry name" value="Metalloenz_LuxS/M16"/>
</dbReference>
<feature type="domain" description="Peptidase M16 C-terminal" evidence="4">
    <location>
        <begin position="222"/>
        <end position="398"/>
    </location>
</feature>
<dbReference type="PROSITE" id="PS51257">
    <property type="entry name" value="PROKAR_LIPOPROTEIN"/>
    <property type="match status" value="1"/>
</dbReference>
<dbReference type="SUPFAM" id="SSF63411">
    <property type="entry name" value="LuxS/MPP-like metallohydrolase"/>
    <property type="match status" value="4"/>
</dbReference>
<keyword evidence="2" id="KW-0732">Signal</keyword>
<gene>
    <name evidence="5" type="ORF">GCM10011501_19350</name>
</gene>
<protein>
    <submittedName>
        <fullName evidence="5">Peptidase M16</fullName>
    </submittedName>
</protein>
<feature type="domain" description="Peptidase M16 N-terminal" evidence="3">
    <location>
        <begin position="69"/>
        <end position="180"/>
    </location>
</feature>
<dbReference type="Gene3D" id="3.30.830.10">
    <property type="entry name" value="Metalloenzyme, LuxS/M16 peptidase-like"/>
    <property type="match status" value="4"/>
</dbReference>
<evidence type="ECO:0000313" key="5">
    <source>
        <dbReference type="EMBL" id="GHE89893.1"/>
    </source>
</evidence>
<dbReference type="EMBL" id="BNAH01000006">
    <property type="protein sequence ID" value="GHE89893.1"/>
    <property type="molecule type" value="Genomic_DNA"/>
</dbReference>
<organism evidence="5 6">
    <name type="scientific">Thalassotalea profundi</name>
    <dbReference type="NCBI Taxonomy" id="2036687"/>
    <lineage>
        <taxon>Bacteria</taxon>
        <taxon>Pseudomonadati</taxon>
        <taxon>Pseudomonadota</taxon>
        <taxon>Gammaproteobacteria</taxon>
        <taxon>Alteromonadales</taxon>
        <taxon>Colwelliaceae</taxon>
        <taxon>Thalassotalea</taxon>
    </lineage>
</organism>
<reference evidence="6" key="1">
    <citation type="journal article" date="2019" name="Int. J. Syst. Evol. Microbiol.">
        <title>The Global Catalogue of Microorganisms (GCM) 10K type strain sequencing project: providing services to taxonomists for standard genome sequencing and annotation.</title>
        <authorList>
            <consortium name="The Broad Institute Genomics Platform"/>
            <consortium name="The Broad Institute Genome Sequencing Center for Infectious Disease"/>
            <person name="Wu L."/>
            <person name="Ma J."/>
        </authorList>
    </citation>
    <scope>NUCLEOTIDE SEQUENCE [LARGE SCALE GENOMIC DNA]</scope>
    <source>
        <strain evidence="6">CGMCC 1.15922</strain>
    </source>
</reference>
<dbReference type="InterPro" id="IPR050361">
    <property type="entry name" value="MPP/UQCRC_Complex"/>
</dbReference>
<comment type="similarity">
    <text evidence="1">Belongs to the peptidase M16 family.</text>
</comment>
<proteinExistence type="inferred from homology"/>
<evidence type="ECO:0000256" key="1">
    <source>
        <dbReference type="ARBA" id="ARBA00007261"/>
    </source>
</evidence>
<comment type="caution">
    <text evidence="5">The sequence shown here is derived from an EMBL/GenBank/DDBJ whole genome shotgun (WGS) entry which is preliminary data.</text>
</comment>
<dbReference type="PANTHER" id="PTHR11851:SF49">
    <property type="entry name" value="MITOCHONDRIAL-PROCESSING PEPTIDASE SUBUNIT ALPHA"/>
    <property type="match status" value="1"/>
</dbReference>
<feature type="signal peptide" evidence="2">
    <location>
        <begin position="1"/>
        <end position="18"/>
    </location>
</feature>
<evidence type="ECO:0000313" key="6">
    <source>
        <dbReference type="Proteomes" id="UP000626370"/>
    </source>
</evidence>
<accession>A0ABQ3IU52</accession>
<dbReference type="RefSeq" id="WP_189378059.1">
    <property type="nucleotide sequence ID" value="NZ_BNAH01000006.1"/>
</dbReference>
<dbReference type="Pfam" id="PF05193">
    <property type="entry name" value="Peptidase_M16_C"/>
    <property type="match status" value="2"/>
</dbReference>
<keyword evidence="6" id="KW-1185">Reference proteome</keyword>
<dbReference type="Proteomes" id="UP000626370">
    <property type="component" value="Unassembled WGS sequence"/>
</dbReference>
<evidence type="ECO:0000259" key="4">
    <source>
        <dbReference type="Pfam" id="PF05193"/>
    </source>
</evidence>